<dbReference type="OrthoDB" id="1440074at2"/>
<reference evidence="1 2" key="1">
    <citation type="submission" date="2017-12" db="EMBL/GenBank/DDBJ databases">
        <title>Confluentibacter flavum sp. nov., isolated from the saline lake.</title>
        <authorList>
            <person name="Yu L."/>
        </authorList>
    </citation>
    <scope>NUCLEOTIDE SEQUENCE [LARGE SCALE GENOMIC DNA]</scope>
    <source>
        <strain evidence="1 2">3B</strain>
    </source>
</reference>
<dbReference type="Proteomes" id="UP000233435">
    <property type="component" value="Unassembled WGS sequence"/>
</dbReference>
<evidence type="ECO:0000313" key="1">
    <source>
        <dbReference type="EMBL" id="PKQ44409.1"/>
    </source>
</evidence>
<dbReference type="RefSeq" id="WP_106660385.1">
    <property type="nucleotide sequence ID" value="NZ_PJEO01000050.1"/>
</dbReference>
<keyword evidence="2" id="KW-1185">Reference proteome</keyword>
<gene>
    <name evidence="1" type="ORF">CSW08_13440</name>
</gene>
<proteinExistence type="predicted"/>
<comment type="caution">
    <text evidence="1">The sequence shown here is derived from an EMBL/GenBank/DDBJ whole genome shotgun (WGS) entry which is preliminary data.</text>
</comment>
<dbReference type="AlphaFoldDB" id="A0A2N3HHH0"/>
<evidence type="ECO:0000313" key="2">
    <source>
        <dbReference type="Proteomes" id="UP000233435"/>
    </source>
</evidence>
<accession>A0A2N3HHH0</accession>
<name>A0A2N3HHH0_9FLAO</name>
<dbReference type="EMBL" id="PJEO01000050">
    <property type="protein sequence ID" value="PKQ44409.1"/>
    <property type="molecule type" value="Genomic_DNA"/>
</dbReference>
<organism evidence="1 2">
    <name type="scientific">Confluentibacter flavum</name>
    <dbReference type="NCBI Taxonomy" id="1909700"/>
    <lineage>
        <taxon>Bacteria</taxon>
        <taxon>Pseudomonadati</taxon>
        <taxon>Bacteroidota</taxon>
        <taxon>Flavobacteriia</taxon>
        <taxon>Flavobacteriales</taxon>
        <taxon>Flavobacteriaceae</taxon>
        <taxon>Confluentibacter</taxon>
    </lineage>
</organism>
<sequence>MIKIDYKKESILNEDSVFGLIQKKSFKTIELYQKFINWVSGEFDLYLQEESMGLKVYYPNGWFAFEKKNKHTSNFSVEILVKGKSRIDCQKILFQLDLIYNHVACFQN</sequence>
<protein>
    <submittedName>
        <fullName evidence="1">Uncharacterized protein</fullName>
    </submittedName>
</protein>